<evidence type="ECO:0000313" key="1">
    <source>
        <dbReference type="EMBL" id="ERM98025.1"/>
    </source>
</evidence>
<sequence length="219" mass="24977">MGHFEMNMVLSLPKWNLNQRLDTWHPCVIFKGHLILVIATSWHLETPQTGDCYLVDTSYWRLPPRGSSRHLIMAIATSCHLETPHTGDCHLMQSRETSYWRSPPRAISRHLVLAIATSCNLETPRTGDCHLVQSLDTSSSQESIKDEENEREKMWPAMNVNMVENMGLAAKEVQQPRRFSRSRCPCDDVPRIGLYAQVGHPVRIKSLESLEQSDENLCG</sequence>
<organism evidence="1 2">
    <name type="scientific">Amborella trichopoda</name>
    <dbReference type="NCBI Taxonomy" id="13333"/>
    <lineage>
        <taxon>Eukaryota</taxon>
        <taxon>Viridiplantae</taxon>
        <taxon>Streptophyta</taxon>
        <taxon>Embryophyta</taxon>
        <taxon>Tracheophyta</taxon>
        <taxon>Spermatophyta</taxon>
        <taxon>Magnoliopsida</taxon>
        <taxon>Amborellales</taxon>
        <taxon>Amborellaceae</taxon>
        <taxon>Amborella</taxon>
    </lineage>
</organism>
<keyword evidence="2" id="KW-1185">Reference proteome</keyword>
<dbReference type="Proteomes" id="UP000017836">
    <property type="component" value="Unassembled WGS sequence"/>
</dbReference>
<reference evidence="2" key="1">
    <citation type="journal article" date="2013" name="Science">
        <title>The Amborella genome and the evolution of flowering plants.</title>
        <authorList>
            <consortium name="Amborella Genome Project"/>
        </authorList>
    </citation>
    <scope>NUCLEOTIDE SEQUENCE [LARGE SCALE GENOMIC DNA]</scope>
</reference>
<accession>W1NT00</accession>
<gene>
    <name evidence="1" type="ORF">AMTR_s00120p00059620</name>
</gene>
<dbReference type="HOGENOM" id="CLU_1263090_0_0_1"/>
<dbReference type="Gramene" id="ERM98025">
    <property type="protein sequence ID" value="ERM98025"/>
    <property type="gene ID" value="AMTR_s00120p00059620"/>
</dbReference>
<dbReference type="AlphaFoldDB" id="W1NT00"/>
<name>W1NT00_AMBTC</name>
<proteinExistence type="predicted"/>
<dbReference type="EMBL" id="KI395590">
    <property type="protein sequence ID" value="ERM98025.1"/>
    <property type="molecule type" value="Genomic_DNA"/>
</dbReference>
<evidence type="ECO:0000313" key="2">
    <source>
        <dbReference type="Proteomes" id="UP000017836"/>
    </source>
</evidence>
<protein>
    <submittedName>
        <fullName evidence="1">Uncharacterized protein</fullName>
    </submittedName>
</protein>